<organism evidence="1 2">
    <name type="scientific">Olea europaea subsp. europaea</name>
    <dbReference type="NCBI Taxonomy" id="158383"/>
    <lineage>
        <taxon>Eukaryota</taxon>
        <taxon>Viridiplantae</taxon>
        <taxon>Streptophyta</taxon>
        <taxon>Embryophyta</taxon>
        <taxon>Tracheophyta</taxon>
        <taxon>Spermatophyta</taxon>
        <taxon>Magnoliopsida</taxon>
        <taxon>eudicotyledons</taxon>
        <taxon>Gunneridae</taxon>
        <taxon>Pentapetalae</taxon>
        <taxon>asterids</taxon>
        <taxon>lamiids</taxon>
        <taxon>Lamiales</taxon>
        <taxon>Oleaceae</taxon>
        <taxon>Oleeae</taxon>
        <taxon>Olea</taxon>
    </lineage>
</organism>
<protein>
    <submittedName>
        <fullName evidence="1">Uncharacterized protein</fullName>
    </submittedName>
</protein>
<gene>
    <name evidence="1" type="ORF">OLEA9_A070385</name>
</gene>
<accession>A0A8S0SH76</accession>
<evidence type="ECO:0000313" key="1">
    <source>
        <dbReference type="EMBL" id="CAA2992045.1"/>
    </source>
</evidence>
<name>A0A8S0SH76_OLEEU</name>
<proteinExistence type="predicted"/>
<dbReference type="AlphaFoldDB" id="A0A8S0SH76"/>
<dbReference type="Gramene" id="OE9A070385T1">
    <property type="protein sequence ID" value="OE9A070385C1"/>
    <property type="gene ID" value="OE9A070385"/>
</dbReference>
<sequence>MLGYKATKVAEAAAKGNKREVPLAVSLASEETEKDIQPLKKYHPELSFESLPPRHRLWCSQARQLQLFTQSGLRFPLLLQSR</sequence>
<comment type="caution">
    <text evidence="1">The sequence shown here is derived from an EMBL/GenBank/DDBJ whole genome shotgun (WGS) entry which is preliminary data.</text>
</comment>
<keyword evidence="2" id="KW-1185">Reference proteome</keyword>
<dbReference type="Proteomes" id="UP000594638">
    <property type="component" value="Unassembled WGS sequence"/>
</dbReference>
<dbReference type="EMBL" id="CACTIH010005430">
    <property type="protein sequence ID" value="CAA2992045.1"/>
    <property type="molecule type" value="Genomic_DNA"/>
</dbReference>
<evidence type="ECO:0000313" key="2">
    <source>
        <dbReference type="Proteomes" id="UP000594638"/>
    </source>
</evidence>
<reference evidence="1 2" key="1">
    <citation type="submission" date="2019-12" db="EMBL/GenBank/DDBJ databases">
        <authorList>
            <person name="Alioto T."/>
            <person name="Alioto T."/>
            <person name="Gomez Garrido J."/>
        </authorList>
    </citation>
    <scope>NUCLEOTIDE SEQUENCE [LARGE SCALE GENOMIC DNA]</scope>
</reference>